<dbReference type="Proteomes" id="UP000526501">
    <property type="component" value="Unassembled WGS sequence"/>
</dbReference>
<feature type="transmembrane region" description="Helical" evidence="2">
    <location>
        <begin position="878"/>
        <end position="897"/>
    </location>
</feature>
<dbReference type="PANTHER" id="PTHR38434">
    <property type="entry name" value="BLL2549 PROTEIN"/>
    <property type="match status" value="1"/>
</dbReference>
<comment type="caution">
    <text evidence="3">The sequence shown here is derived from an EMBL/GenBank/DDBJ whole genome shotgun (WGS) entry which is preliminary data.</text>
</comment>
<proteinExistence type="predicted"/>
<protein>
    <recommendedName>
        <fullName evidence="5">DUF2339 domain-containing protein</fullName>
    </recommendedName>
</protein>
<feature type="transmembrane region" description="Helical" evidence="2">
    <location>
        <begin position="785"/>
        <end position="802"/>
    </location>
</feature>
<evidence type="ECO:0000256" key="2">
    <source>
        <dbReference type="SAM" id="Phobius"/>
    </source>
</evidence>
<sequence length="954" mass="105999">MPPEAYLVALAILFLFAPLPICVYLLVQRKRLSERMGRLELQLEQLKRDRTSQPAKIEFDEPAEVEEPLEETSTGEESAFLRAVESTPAPAKPEPRERTELENPKTEEAPQKSPASLPKLLRSMGLLPPADMNRTEAGIIQWWTLRLGGLLAVLTAIFFSVYISKNTSPLIRFMELMAVDAAVIGLGTYFRKKRARFGSIILAIGLCMLYVSVVSGYAASPVRVITNPFIGIAAQFAVIAFIYTIAVKLREHGIAFLATLLGFASSIFAAYVGLNEGALLSAVILQLLGAAFGYRWKHLPLFALSTLAVYLPLLALCLFLAIDSTSLTLPWNASILIFLAISVSTFPFIDWKWNLRNRFSATAYRFLAVANTTLFASLGYSYTKLSSGDLTNAYGIFALLFISWAVLYIKTGLRSLAFQLFFLKGSGLAALWFVNYFSGEIRWFALGVQAILMAWSTRQSKSTWSELATFALYAVACLLAFWDLLSSRSVAVWSIPFILYFLLPILGTAALGLQLDALTQNKARKTIYFLAGISSGGLLCLFSALNVPDEAQIPLYLAGLAIATGCLATIPRFYSIPVIASSAVCITIGHFVFWSEPENLWSFVAITAVSILFAYQATRRVACFKSKASNLPELTLLGLSVISTYWYFYSGYETLPLFPLFAPAFSVVLRLVRIRPFRTLGDLFLIPLLVNIGNLLSSESSFWIHVLSLALCYCLFFGSSLRPRFERNLYFLRTWGLGRKLGQPFITALILTHCSRIEDWFQSQGILLAATVLFFLLWRLQRHRTSLICSVFLSLISLSNLYETGNFYSDQSPWSWQFLSIGLSFSVFALLAGTVVSFRTSRKIREPLGKVLIYLATIASYLAAAITLAYPGLSLDSYYTPIIAVYCLGLISLGIALKVKPFRIVALAGFVLPVGRLFLVDIQETLHRIIAFAVLAVLFTTIGYLYNRFASRID</sequence>
<dbReference type="PANTHER" id="PTHR38434:SF1">
    <property type="entry name" value="BLL2549 PROTEIN"/>
    <property type="match status" value="1"/>
</dbReference>
<feature type="transmembrane region" description="Helical" evidence="2">
    <location>
        <begin position="630"/>
        <end position="648"/>
    </location>
</feature>
<feature type="compositionally biased region" description="Acidic residues" evidence="1">
    <location>
        <begin position="60"/>
        <end position="74"/>
    </location>
</feature>
<feature type="transmembrane region" description="Helical" evidence="2">
    <location>
        <begin position="253"/>
        <end position="272"/>
    </location>
</feature>
<dbReference type="RefSeq" id="WP_185659754.1">
    <property type="nucleotide sequence ID" value="NZ_CAWPOO010000007.1"/>
</dbReference>
<keyword evidence="2" id="KW-0812">Transmembrane</keyword>
<feature type="transmembrane region" description="Helical" evidence="2">
    <location>
        <begin position="491"/>
        <end position="515"/>
    </location>
</feature>
<organism evidence="3 4">
    <name type="scientific">Pelagicoccus albus</name>
    <dbReference type="NCBI Taxonomy" id="415222"/>
    <lineage>
        <taxon>Bacteria</taxon>
        <taxon>Pseudomonadati</taxon>
        <taxon>Verrucomicrobiota</taxon>
        <taxon>Opitutia</taxon>
        <taxon>Puniceicoccales</taxon>
        <taxon>Pelagicoccaceae</taxon>
        <taxon>Pelagicoccus</taxon>
    </lineage>
</organism>
<feature type="transmembrane region" description="Helical" evidence="2">
    <location>
        <begin position="851"/>
        <end position="872"/>
    </location>
</feature>
<feature type="transmembrane region" description="Helical" evidence="2">
    <location>
        <begin position="464"/>
        <end position="485"/>
    </location>
</feature>
<feature type="transmembrane region" description="Helical" evidence="2">
    <location>
        <begin position="143"/>
        <end position="164"/>
    </location>
</feature>
<feature type="transmembrane region" description="Helical" evidence="2">
    <location>
        <begin position="527"/>
        <end position="547"/>
    </location>
</feature>
<feature type="transmembrane region" description="Helical" evidence="2">
    <location>
        <begin position="760"/>
        <end position="778"/>
    </location>
</feature>
<feature type="transmembrane region" description="Helical" evidence="2">
    <location>
        <begin position="702"/>
        <end position="718"/>
    </location>
</feature>
<feature type="transmembrane region" description="Helical" evidence="2">
    <location>
        <begin position="6"/>
        <end position="27"/>
    </location>
</feature>
<feature type="transmembrane region" description="Helical" evidence="2">
    <location>
        <begin position="904"/>
        <end position="920"/>
    </location>
</feature>
<feature type="transmembrane region" description="Helical" evidence="2">
    <location>
        <begin position="170"/>
        <end position="190"/>
    </location>
</feature>
<feature type="transmembrane region" description="Helical" evidence="2">
    <location>
        <begin position="361"/>
        <end position="380"/>
    </location>
</feature>
<evidence type="ECO:0000313" key="4">
    <source>
        <dbReference type="Proteomes" id="UP000526501"/>
    </source>
</evidence>
<feature type="transmembrane region" description="Helical" evidence="2">
    <location>
        <begin position="553"/>
        <end position="570"/>
    </location>
</feature>
<reference evidence="3 4" key="1">
    <citation type="submission" date="2020-07" db="EMBL/GenBank/DDBJ databases">
        <authorList>
            <person name="Feng X."/>
        </authorList>
    </citation>
    <scope>NUCLEOTIDE SEQUENCE [LARGE SCALE GENOMIC DNA]</scope>
    <source>
        <strain evidence="3 4">JCM23202</strain>
    </source>
</reference>
<feature type="region of interest" description="Disordered" evidence="1">
    <location>
        <begin position="50"/>
        <end position="115"/>
    </location>
</feature>
<feature type="transmembrane region" description="Helical" evidence="2">
    <location>
        <begin position="730"/>
        <end position="754"/>
    </location>
</feature>
<dbReference type="EMBL" id="JACHVC010000007">
    <property type="protein sequence ID" value="MBC2605865.1"/>
    <property type="molecule type" value="Genomic_DNA"/>
</dbReference>
<evidence type="ECO:0000256" key="1">
    <source>
        <dbReference type="SAM" id="MobiDB-lite"/>
    </source>
</evidence>
<keyword evidence="2" id="KW-1133">Transmembrane helix</keyword>
<name>A0A7X1B7L0_9BACT</name>
<feature type="transmembrane region" description="Helical" evidence="2">
    <location>
        <begin position="197"/>
        <end position="219"/>
    </location>
</feature>
<feature type="transmembrane region" description="Helical" evidence="2">
    <location>
        <begin position="392"/>
        <end position="409"/>
    </location>
</feature>
<dbReference type="InterPro" id="IPR019286">
    <property type="entry name" value="DUF2339_TM"/>
</dbReference>
<accession>A0A7X1B7L0</accession>
<feature type="transmembrane region" description="Helical" evidence="2">
    <location>
        <begin position="577"/>
        <end position="594"/>
    </location>
</feature>
<feature type="transmembrane region" description="Helical" evidence="2">
    <location>
        <begin position="301"/>
        <end position="322"/>
    </location>
</feature>
<gene>
    <name evidence="3" type="ORF">H5P27_07395</name>
</gene>
<feature type="transmembrane region" description="Helical" evidence="2">
    <location>
        <begin position="225"/>
        <end position="246"/>
    </location>
</feature>
<evidence type="ECO:0000313" key="3">
    <source>
        <dbReference type="EMBL" id="MBC2605865.1"/>
    </source>
</evidence>
<feature type="transmembrane region" description="Helical" evidence="2">
    <location>
        <begin position="926"/>
        <end position="946"/>
    </location>
</feature>
<evidence type="ECO:0008006" key="5">
    <source>
        <dbReference type="Google" id="ProtNLM"/>
    </source>
</evidence>
<keyword evidence="4" id="KW-1185">Reference proteome</keyword>
<feature type="compositionally biased region" description="Basic and acidic residues" evidence="1">
    <location>
        <begin position="93"/>
        <end position="110"/>
    </location>
</feature>
<feature type="transmembrane region" description="Helical" evidence="2">
    <location>
        <begin position="814"/>
        <end position="839"/>
    </location>
</feature>
<keyword evidence="2" id="KW-0472">Membrane</keyword>
<feature type="transmembrane region" description="Helical" evidence="2">
    <location>
        <begin position="328"/>
        <end position="349"/>
    </location>
</feature>
<dbReference type="AlphaFoldDB" id="A0A7X1B7L0"/>
<feature type="transmembrane region" description="Helical" evidence="2">
    <location>
        <begin position="600"/>
        <end position="618"/>
    </location>
</feature>